<dbReference type="AlphaFoldDB" id="A0A2S6GJR4"/>
<accession>A0A2S6GJR4</accession>
<feature type="compositionally biased region" description="Basic residues" evidence="1">
    <location>
        <begin position="299"/>
        <end position="308"/>
    </location>
</feature>
<feature type="compositionally biased region" description="Low complexity" evidence="1">
    <location>
        <begin position="242"/>
        <end position="253"/>
    </location>
</feature>
<comment type="caution">
    <text evidence="2">The sequence shown here is derived from an EMBL/GenBank/DDBJ whole genome shotgun (WGS) entry which is preliminary data.</text>
</comment>
<protein>
    <submittedName>
        <fullName evidence="2">Uncharacterized protein</fullName>
    </submittedName>
</protein>
<gene>
    <name evidence="2" type="ORF">CLV40_11443</name>
</gene>
<organism evidence="2 3">
    <name type="scientific">Actinokineospora auranticolor</name>
    <dbReference type="NCBI Taxonomy" id="155976"/>
    <lineage>
        <taxon>Bacteria</taxon>
        <taxon>Bacillati</taxon>
        <taxon>Actinomycetota</taxon>
        <taxon>Actinomycetes</taxon>
        <taxon>Pseudonocardiales</taxon>
        <taxon>Pseudonocardiaceae</taxon>
        <taxon>Actinokineospora</taxon>
    </lineage>
</organism>
<feature type="compositionally biased region" description="Basic and acidic residues" evidence="1">
    <location>
        <begin position="188"/>
        <end position="202"/>
    </location>
</feature>
<dbReference type="EMBL" id="PTIX01000014">
    <property type="protein sequence ID" value="PPK65391.1"/>
    <property type="molecule type" value="Genomic_DNA"/>
</dbReference>
<dbReference type="PRINTS" id="PR01217">
    <property type="entry name" value="PRICHEXTENSN"/>
</dbReference>
<feature type="compositionally biased region" description="Polar residues" evidence="1">
    <location>
        <begin position="13"/>
        <end position="46"/>
    </location>
</feature>
<feature type="compositionally biased region" description="Polar residues" evidence="1">
    <location>
        <begin position="260"/>
        <end position="270"/>
    </location>
</feature>
<sequence length="308" mass="33796">MPTNGQRPIPPGTTLQAFTRLCTSPFTNRARPTSPSTAQPPHNSRVPTPPKHSHQTRPTRPSPTTTSLRRPALVSPATQKRHPPTPTNDQRPNPTRPCDQPAHPTPRHPSEPPPDTARQTLHPTTHVTLHHPCPANSTVGPLNPSQCFSPHNSRLPTPPKHTHQTRRLTAPRTPRTRRPSEWLAAPDGHGRLRDRQPGDRRRAQPHARGGPGTRHSRDRGQAEMSCPRLAPGHEPQRLNGQPAIAAAHSPAHATPGCAETSMTASGSPTSRPAGLRPRAPRSRLPGRRSPTWTKPSRSCVRRRGSRLW</sequence>
<proteinExistence type="predicted"/>
<feature type="compositionally biased region" description="Low complexity" evidence="1">
    <location>
        <begin position="120"/>
        <end position="132"/>
    </location>
</feature>
<feature type="compositionally biased region" description="Low complexity" evidence="1">
    <location>
        <begin position="58"/>
        <end position="71"/>
    </location>
</feature>
<evidence type="ECO:0000313" key="3">
    <source>
        <dbReference type="Proteomes" id="UP000239203"/>
    </source>
</evidence>
<reference evidence="2 3" key="1">
    <citation type="submission" date="2018-02" db="EMBL/GenBank/DDBJ databases">
        <title>Genomic Encyclopedia of Archaeal and Bacterial Type Strains, Phase II (KMG-II): from individual species to whole genera.</title>
        <authorList>
            <person name="Goeker M."/>
        </authorList>
    </citation>
    <scope>NUCLEOTIDE SEQUENCE [LARGE SCALE GENOMIC DNA]</scope>
    <source>
        <strain evidence="2 3">YU 961-1</strain>
    </source>
</reference>
<dbReference type="Proteomes" id="UP000239203">
    <property type="component" value="Unassembled WGS sequence"/>
</dbReference>
<evidence type="ECO:0000256" key="1">
    <source>
        <dbReference type="SAM" id="MobiDB-lite"/>
    </source>
</evidence>
<feature type="compositionally biased region" description="Polar residues" evidence="1">
    <location>
        <begin position="135"/>
        <end position="155"/>
    </location>
</feature>
<feature type="region of interest" description="Disordered" evidence="1">
    <location>
        <begin position="1"/>
        <end position="308"/>
    </location>
</feature>
<keyword evidence="3" id="KW-1185">Reference proteome</keyword>
<name>A0A2S6GJR4_9PSEU</name>
<evidence type="ECO:0000313" key="2">
    <source>
        <dbReference type="EMBL" id="PPK65391.1"/>
    </source>
</evidence>